<reference evidence="2" key="1">
    <citation type="journal article" date="2019" name="Int. J. Syst. Evol. Microbiol.">
        <title>The Global Catalogue of Microorganisms (GCM) 10K type strain sequencing project: providing services to taxonomists for standard genome sequencing and annotation.</title>
        <authorList>
            <consortium name="The Broad Institute Genomics Platform"/>
            <consortium name="The Broad Institute Genome Sequencing Center for Infectious Disease"/>
            <person name="Wu L."/>
            <person name="Ma J."/>
        </authorList>
    </citation>
    <scope>NUCLEOTIDE SEQUENCE [LARGE SCALE GENOMIC DNA]</scope>
    <source>
        <strain evidence="2">CGMCC 1.8957</strain>
    </source>
</reference>
<dbReference type="Proteomes" id="UP000652430">
    <property type="component" value="Unassembled WGS sequence"/>
</dbReference>
<gene>
    <name evidence="1" type="ORF">GCM10008023_20340</name>
</gene>
<sequence length="100" mass="10159">MAAVDGTWDTIVKSPLGDQKAVLTVKTDGTSWTGSQNGAMGSVEITDGTVEGDTISWKMSIVVPMPMTLDCKATAEGDTLTGTVGAGAFGSFPMTGTRAA</sequence>
<proteinExistence type="predicted"/>
<evidence type="ECO:0000313" key="1">
    <source>
        <dbReference type="EMBL" id="GHH16380.1"/>
    </source>
</evidence>
<evidence type="ECO:0008006" key="3">
    <source>
        <dbReference type="Google" id="ProtNLM"/>
    </source>
</evidence>
<name>A0ABQ3LHN7_9SPHN</name>
<dbReference type="RefSeq" id="WP_133190799.1">
    <property type="nucleotide sequence ID" value="NZ_BNAQ01000002.1"/>
</dbReference>
<comment type="caution">
    <text evidence="1">The sequence shown here is derived from an EMBL/GenBank/DDBJ whole genome shotgun (WGS) entry which is preliminary data.</text>
</comment>
<organism evidence="1 2">
    <name type="scientific">Sphingomonas glacialis</name>
    <dbReference type="NCBI Taxonomy" id="658225"/>
    <lineage>
        <taxon>Bacteria</taxon>
        <taxon>Pseudomonadati</taxon>
        <taxon>Pseudomonadota</taxon>
        <taxon>Alphaproteobacteria</taxon>
        <taxon>Sphingomonadales</taxon>
        <taxon>Sphingomonadaceae</taxon>
        <taxon>Sphingomonas</taxon>
    </lineage>
</organism>
<keyword evidence="2" id="KW-1185">Reference proteome</keyword>
<accession>A0ABQ3LHN7</accession>
<protein>
    <recommendedName>
        <fullName evidence="3">Bsr5794 protein</fullName>
    </recommendedName>
</protein>
<evidence type="ECO:0000313" key="2">
    <source>
        <dbReference type="Proteomes" id="UP000652430"/>
    </source>
</evidence>
<dbReference type="EMBL" id="BNAQ01000002">
    <property type="protein sequence ID" value="GHH16380.1"/>
    <property type="molecule type" value="Genomic_DNA"/>
</dbReference>